<evidence type="ECO:0000256" key="1">
    <source>
        <dbReference type="ARBA" id="ARBA00001974"/>
    </source>
</evidence>
<name>A0A9E5MJV5_9GAMM</name>
<dbReference type="InterPro" id="IPR013786">
    <property type="entry name" value="AcylCoA_DH/ox_N"/>
</dbReference>
<reference evidence="8" key="1">
    <citation type="submission" date="2020-03" db="EMBL/GenBank/DDBJ databases">
        <authorList>
            <person name="Guo F."/>
        </authorList>
    </citation>
    <scope>NUCLEOTIDE SEQUENCE</scope>
    <source>
        <strain evidence="8">JCM 30134</strain>
    </source>
</reference>
<dbReference type="PANTHER" id="PTHR43884">
    <property type="entry name" value="ACYL-COA DEHYDROGENASE"/>
    <property type="match status" value="1"/>
</dbReference>
<evidence type="ECO:0000256" key="2">
    <source>
        <dbReference type="ARBA" id="ARBA00009347"/>
    </source>
</evidence>
<evidence type="ECO:0000256" key="3">
    <source>
        <dbReference type="ARBA" id="ARBA00022630"/>
    </source>
</evidence>
<dbReference type="GO" id="GO:0003995">
    <property type="term" value="F:acyl-CoA dehydrogenase activity"/>
    <property type="evidence" value="ECO:0007669"/>
    <property type="project" value="TreeGrafter"/>
</dbReference>
<protein>
    <submittedName>
        <fullName evidence="8">Acyl-CoA/acyl-ACP dehydrogenase</fullName>
    </submittedName>
</protein>
<dbReference type="Pfam" id="PF00441">
    <property type="entry name" value="Acyl-CoA_dh_1"/>
    <property type="match status" value="1"/>
</dbReference>
<evidence type="ECO:0000313" key="9">
    <source>
        <dbReference type="Proteomes" id="UP000787472"/>
    </source>
</evidence>
<dbReference type="Gene3D" id="1.10.540.10">
    <property type="entry name" value="Acyl-CoA dehydrogenase/oxidase, N-terminal domain"/>
    <property type="match status" value="1"/>
</dbReference>
<comment type="cofactor">
    <cofactor evidence="1">
        <name>FAD</name>
        <dbReference type="ChEBI" id="CHEBI:57692"/>
    </cofactor>
</comment>
<proteinExistence type="inferred from homology"/>
<dbReference type="Gene3D" id="1.20.140.10">
    <property type="entry name" value="Butyryl-CoA Dehydrogenase, subunit A, domain 3"/>
    <property type="match status" value="1"/>
</dbReference>
<evidence type="ECO:0000259" key="6">
    <source>
        <dbReference type="Pfam" id="PF00441"/>
    </source>
</evidence>
<keyword evidence="4" id="KW-0274">FAD</keyword>
<comment type="caution">
    <text evidence="8">The sequence shown here is derived from an EMBL/GenBank/DDBJ whole genome shotgun (WGS) entry which is preliminary data.</text>
</comment>
<dbReference type="AlphaFoldDB" id="A0A9E5MJV5"/>
<gene>
    <name evidence="8" type="ORF">G8770_09085</name>
</gene>
<comment type="similarity">
    <text evidence="2">Belongs to the acyl-CoA dehydrogenase family.</text>
</comment>
<accession>A0A9E5MJV5</accession>
<dbReference type="SUPFAM" id="SSF47203">
    <property type="entry name" value="Acyl-CoA dehydrogenase C-terminal domain-like"/>
    <property type="match status" value="1"/>
</dbReference>
<feature type="domain" description="Acyl-CoA dehydrogenase/oxidase N-terminal" evidence="7">
    <location>
        <begin position="12"/>
        <end position="76"/>
    </location>
</feature>
<dbReference type="InterPro" id="IPR037069">
    <property type="entry name" value="AcylCoA_DH/ox_N_sf"/>
</dbReference>
<dbReference type="GO" id="GO:0050660">
    <property type="term" value="F:flavin adenine dinucleotide binding"/>
    <property type="evidence" value="ECO:0007669"/>
    <property type="project" value="InterPro"/>
</dbReference>
<dbReference type="RefSeq" id="WP_167185107.1">
    <property type="nucleotide sequence ID" value="NZ_JAAONZ010000005.1"/>
</dbReference>
<evidence type="ECO:0000256" key="5">
    <source>
        <dbReference type="ARBA" id="ARBA00023002"/>
    </source>
</evidence>
<keyword evidence="5" id="KW-0560">Oxidoreductase</keyword>
<dbReference type="InterPro" id="IPR036250">
    <property type="entry name" value="AcylCo_DH-like_C"/>
</dbReference>
<keyword evidence="3" id="KW-0285">Flavoprotein</keyword>
<dbReference type="EMBL" id="JAAONZ010000005">
    <property type="protein sequence ID" value="NHO65694.1"/>
    <property type="molecule type" value="Genomic_DNA"/>
</dbReference>
<dbReference type="Proteomes" id="UP000787472">
    <property type="component" value="Unassembled WGS sequence"/>
</dbReference>
<keyword evidence="9" id="KW-1185">Reference proteome</keyword>
<dbReference type="InterPro" id="IPR009075">
    <property type="entry name" value="AcylCo_DH/oxidase_C"/>
</dbReference>
<evidence type="ECO:0000259" key="7">
    <source>
        <dbReference type="Pfam" id="PF02771"/>
    </source>
</evidence>
<dbReference type="PANTHER" id="PTHR43884:SF20">
    <property type="entry name" value="ACYL-COA DEHYDROGENASE FADE28"/>
    <property type="match status" value="1"/>
</dbReference>
<sequence>MSELNEYLNELKASARQVMDGEGTAAEEATLWPLTVELGWLLTAVPEELDGLGLGVHGVSMLHTELGRGLAQVPFLAATLAVDALVQSDIDTKAELISRFTTGDAVTAPLADVSTVTLTDTLNGKLSVVPSADTASDVLVCVDDCVVLVKLHQAGVELSARGTWDTTRRLFDVTFSNVVLANQVVLARGDAAVAMIARLQSLRDFALAADCVGAAAGLLDITIEHLNTREQFGRPLALFQALKHRCADMKTLIDAAEALLADSLSRITDEQLAEIDSQLLAKKAKLVACSMFADVSEEALQLHGGIGMASEHPCHLFLKRSMLNEHLGSGNGNYELDIADHFLAQLA</sequence>
<evidence type="ECO:0000313" key="8">
    <source>
        <dbReference type="EMBL" id="NHO65694.1"/>
    </source>
</evidence>
<evidence type="ECO:0000256" key="4">
    <source>
        <dbReference type="ARBA" id="ARBA00022827"/>
    </source>
</evidence>
<organism evidence="8 9">
    <name type="scientific">Pseudomaricurvus hydrocarbonicus</name>
    <dbReference type="NCBI Taxonomy" id="1470433"/>
    <lineage>
        <taxon>Bacteria</taxon>
        <taxon>Pseudomonadati</taxon>
        <taxon>Pseudomonadota</taxon>
        <taxon>Gammaproteobacteria</taxon>
        <taxon>Cellvibrionales</taxon>
        <taxon>Cellvibrionaceae</taxon>
        <taxon>Pseudomaricurvus</taxon>
    </lineage>
</organism>
<dbReference type="SUPFAM" id="SSF56645">
    <property type="entry name" value="Acyl-CoA dehydrogenase NM domain-like"/>
    <property type="match status" value="1"/>
</dbReference>
<dbReference type="InterPro" id="IPR009100">
    <property type="entry name" value="AcylCoA_DH/oxidase_NM_dom_sf"/>
</dbReference>
<feature type="domain" description="Acyl-CoA dehydrogenase/oxidase C-terminal" evidence="6">
    <location>
        <begin position="205"/>
        <end position="338"/>
    </location>
</feature>
<dbReference type="Pfam" id="PF02771">
    <property type="entry name" value="Acyl-CoA_dh_N"/>
    <property type="match status" value="1"/>
</dbReference>